<gene>
    <name evidence="1" type="ORF">PGLA1383_LOCUS38120</name>
</gene>
<reference evidence="1" key="1">
    <citation type="submission" date="2021-02" db="EMBL/GenBank/DDBJ databases">
        <authorList>
            <person name="Dougan E. K."/>
            <person name="Rhodes N."/>
            <person name="Thang M."/>
            <person name="Chan C."/>
        </authorList>
    </citation>
    <scope>NUCLEOTIDE SEQUENCE</scope>
</reference>
<dbReference type="Proteomes" id="UP000654075">
    <property type="component" value="Unassembled WGS sequence"/>
</dbReference>
<keyword evidence="2" id="KW-1185">Reference proteome</keyword>
<evidence type="ECO:0000313" key="1">
    <source>
        <dbReference type="EMBL" id="CAE8620564.1"/>
    </source>
</evidence>
<accession>A0A813G6Q8</accession>
<dbReference type="AlphaFoldDB" id="A0A813G6Q8"/>
<protein>
    <submittedName>
        <fullName evidence="1">Uncharacterized protein</fullName>
    </submittedName>
</protein>
<sequence>MEVHKKQAAKNALIQQTNNIAINNNNKIIEQQCCVWCFWQPWINIHRTHTSVCEINSVLLVVDCYKQPLKQQTCNKQNTVYCLQTPVSSPECMKADKRCKTGPVLRDSRGHIG</sequence>
<comment type="caution">
    <text evidence="1">The sequence shown here is derived from an EMBL/GenBank/DDBJ whole genome shotgun (WGS) entry which is preliminary data.</text>
</comment>
<proteinExistence type="predicted"/>
<dbReference type="EMBL" id="CAJNNV010027514">
    <property type="protein sequence ID" value="CAE8620564.1"/>
    <property type="molecule type" value="Genomic_DNA"/>
</dbReference>
<organism evidence="1 2">
    <name type="scientific">Polarella glacialis</name>
    <name type="common">Dinoflagellate</name>
    <dbReference type="NCBI Taxonomy" id="89957"/>
    <lineage>
        <taxon>Eukaryota</taxon>
        <taxon>Sar</taxon>
        <taxon>Alveolata</taxon>
        <taxon>Dinophyceae</taxon>
        <taxon>Suessiales</taxon>
        <taxon>Suessiaceae</taxon>
        <taxon>Polarella</taxon>
    </lineage>
</organism>
<name>A0A813G6Q8_POLGL</name>
<evidence type="ECO:0000313" key="2">
    <source>
        <dbReference type="Proteomes" id="UP000654075"/>
    </source>
</evidence>